<feature type="compositionally biased region" description="Polar residues" evidence="1">
    <location>
        <begin position="1"/>
        <end position="19"/>
    </location>
</feature>
<gene>
    <name evidence="2" type="ORF">PCANC_28636</name>
    <name evidence="3" type="ORF">PCASD_12066</name>
</gene>
<name>A0A2N5UET4_9BASI</name>
<evidence type="ECO:0000313" key="3">
    <source>
        <dbReference type="EMBL" id="PLW36238.1"/>
    </source>
</evidence>
<evidence type="ECO:0000256" key="1">
    <source>
        <dbReference type="SAM" id="MobiDB-lite"/>
    </source>
</evidence>
<proteinExistence type="predicted"/>
<protein>
    <submittedName>
        <fullName evidence="3">Uncharacterized protein</fullName>
    </submittedName>
</protein>
<evidence type="ECO:0000313" key="5">
    <source>
        <dbReference type="Proteomes" id="UP000235392"/>
    </source>
</evidence>
<keyword evidence="4" id="KW-1185">Reference proteome</keyword>
<evidence type="ECO:0000313" key="4">
    <source>
        <dbReference type="Proteomes" id="UP000235388"/>
    </source>
</evidence>
<dbReference type="EMBL" id="PGCJ01001157">
    <property type="protein sequence ID" value="PLW08509.1"/>
    <property type="molecule type" value="Genomic_DNA"/>
</dbReference>
<dbReference type="EMBL" id="PGCI01000163">
    <property type="protein sequence ID" value="PLW36238.1"/>
    <property type="molecule type" value="Genomic_DNA"/>
</dbReference>
<dbReference type="AlphaFoldDB" id="A0A2N5UET4"/>
<reference evidence="4 5" key="1">
    <citation type="submission" date="2017-11" db="EMBL/GenBank/DDBJ databases">
        <title>De novo assembly and phasing of dikaryotic genomes from two isolates of Puccinia coronata f. sp. avenae, the causal agent of oat crown rust.</title>
        <authorList>
            <person name="Miller M.E."/>
            <person name="Zhang Y."/>
            <person name="Omidvar V."/>
            <person name="Sperschneider J."/>
            <person name="Schwessinger B."/>
            <person name="Raley C."/>
            <person name="Palmer J.M."/>
            <person name="Garnica D."/>
            <person name="Upadhyaya N."/>
            <person name="Rathjen J."/>
            <person name="Taylor J.M."/>
            <person name="Park R.F."/>
            <person name="Dodds P.N."/>
            <person name="Hirsch C.D."/>
            <person name="Kianian S.F."/>
            <person name="Figueroa M."/>
        </authorList>
    </citation>
    <scope>NUCLEOTIDE SEQUENCE [LARGE SCALE GENOMIC DNA]</scope>
    <source>
        <strain evidence="2">12NC29</strain>
        <strain evidence="3">12SD80</strain>
    </source>
</reference>
<sequence>MANCSPGSNNNNIQVTQPPGQELSLSHGAAPTTGTTTSNQTEIESLASQTPAPAKSVHQRHVGCLWMPTGFWATRSPMGGPWAAHFINGFRLGSTLANFSPARPAH</sequence>
<accession>A0A2N5UET4</accession>
<evidence type="ECO:0000313" key="2">
    <source>
        <dbReference type="EMBL" id="PLW08509.1"/>
    </source>
</evidence>
<dbReference type="Proteomes" id="UP000235388">
    <property type="component" value="Unassembled WGS sequence"/>
</dbReference>
<feature type="region of interest" description="Disordered" evidence="1">
    <location>
        <begin position="1"/>
        <end position="59"/>
    </location>
</feature>
<dbReference type="Proteomes" id="UP000235392">
    <property type="component" value="Unassembled WGS sequence"/>
</dbReference>
<feature type="compositionally biased region" description="Polar residues" evidence="1">
    <location>
        <begin position="32"/>
        <end position="51"/>
    </location>
</feature>
<organism evidence="3 5">
    <name type="scientific">Puccinia coronata f. sp. avenae</name>
    <dbReference type="NCBI Taxonomy" id="200324"/>
    <lineage>
        <taxon>Eukaryota</taxon>
        <taxon>Fungi</taxon>
        <taxon>Dikarya</taxon>
        <taxon>Basidiomycota</taxon>
        <taxon>Pucciniomycotina</taxon>
        <taxon>Pucciniomycetes</taxon>
        <taxon>Pucciniales</taxon>
        <taxon>Pucciniaceae</taxon>
        <taxon>Puccinia</taxon>
    </lineage>
</organism>
<comment type="caution">
    <text evidence="3">The sequence shown here is derived from an EMBL/GenBank/DDBJ whole genome shotgun (WGS) entry which is preliminary data.</text>
</comment>